<dbReference type="GO" id="GO:0005524">
    <property type="term" value="F:ATP binding"/>
    <property type="evidence" value="ECO:0007669"/>
    <property type="project" value="UniProtKB-KW"/>
</dbReference>
<organism evidence="6 7">
    <name type="scientific">Aminipila luticellarii</name>
    <dbReference type="NCBI Taxonomy" id="2507160"/>
    <lineage>
        <taxon>Bacteria</taxon>
        <taxon>Bacillati</taxon>
        <taxon>Bacillota</taxon>
        <taxon>Clostridia</taxon>
        <taxon>Peptostreptococcales</taxon>
        <taxon>Anaerovoracaceae</taxon>
        <taxon>Aminipila</taxon>
    </lineage>
</organism>
<evidence type="ECO:0000259" key="5">
    <source>
        <dbReference type="Pfam" id="PF24391"/>
    </source>
</evidence>
<dbReference type="SUPFAM" id="SSF109604">
    <property type="entry name" value="HD-domain/PDEase-like"/>
    <property type="match status" value="1"/>
</dbReference>
<gene>
    <name evidence="6" type="ORF">EQM06_03860</name>
</gene>
<dbReference type="Pfam" id="PF13589">
    <property type="entry name" value="HATPase_c_3"/>
    <property type="match status" value="1"/>
</dbReference>
<protein>
    <recommendedName>
        <fullName evidence="5">HD-CE domain-containing protein</fullName>
    </recommendedName>
</protein>
<dbReference type="Gene3D" id="1.10.3210.10">
    <property type="entry name" value="Hypothetical protein af1432"/>
    <property type="match status" value="1"/>
</dbReference>
<evidence type="ECO:0000313" key="7">
    <source>
        <dbReference type="Proteomes" id="UP000287601"/>
    </source>
</evidence>
<reference evidence="6 7" key="1">
    <citation type="submission" date="2019-01" db="EMBL/GenBank/DDBJ databases">
        <title>Draft genomes of a novel of Aminipila strains.</title>
        <authorList>
            <person name="Ma S."/>
        </authorList>
    </citation>
    <scope>NUCLEOTIDE SEQUENCE [LARGE SCALE GENOMIC DNA]</scope>
    <source>
        <strain evidence="7">JN-39</strain>
    </source>
</reference>
<evidence type="ECO:0000256" key="2">
    <source>
        <dbReference type="ARBA" id="ARBA00022741"/>
    </source>
</evidence>
<evidence type="ECO:0000313" key="6">
    <source>
        <dbReference type="EMBL" id="QAT42431.1"/>
    </source>
</evidence>
<keyword evidence="3" id="KW-0067">ATP-binding</keyword>
<feature type="domain" description="HD-CE" evidence="5">
    <location>
        <begin position="51"/>
        <end position="292"/>
    </location>
</feature>
<evidence type="ECO:0000256" key="1">
    <source>
        <dbReference type="ARBA" id="ARBA00008239"/>
    </source>
</evidence>
<dbReference type="PRINTS" id="PR00775">
    <property type="entry name" value="HEATSHOCK90"/>
</dbReference>
<dbReference type="KEGG" id="amij:EQM06_03860"/>
<dbReference type="InterPro" id="IPR003607">
    <property type="entry name" value="HD/PDEase_dom"/>
</dbReference>
<dbReference type="SUPFAM" id="SSF55874">
    <property type="entry name" value="ATPase domain of HSP90 chaperone/DNA topoisomerase II/histidine kinase"/>
    <property type="match status" value="1"/>
</dbReference>
<dbReference type="Pfam" id="PF24391">
    <property type="entry name" value="HD-CE"/>
    <property type="match status" value="1"/>
</dbReference>
<dbReference type="CDD" id="cd00077">
    <property type="entry name" value="HDc"/>
    <property type="match status" value="1"/>
</dbReference>
<dbReference type="InterPro" id="IPR020575">
    <property type="entry name" value="Hsp90_N"/>
</dbReference>
<proteinExistence type="inferred from homology"/>
<sequence>MHSNKGVFMIKTIKDTKAYVLLKSKDSPFISQIEDLYEYADKFLPQINRLFSNYTGHGMAHSLNVTDYMFEIIDKPELLSDLEIVTLIYSALLHDIGMAVTEAEIDSIKNDDDVFSSRKYTVVLSKYQNELVALQECIRPTHGKRSHSHIMNMDEKHFMLPGSTAVSFKEDVAKICAAHNESFEWLISNMILDQRKGEWALNSQYIAMLLRIADYLDIDEERAPFYLYQFLNPKDYGDLEWQQHYVIENKDKIYVDEKTGKKNIEIYGESANPEIHRKLLKYFDAVNGELKNAIDYSETFRDKKYLLSIGSSVHNKIRTKGFAFSDFKLALDYKAVTNLLMGENIYGDEKYGLRELVQNSIDACMIMAEESKKNEEFKYSKYNPFISIILDKERKQAIIFDNGKGMSIDILKKYFLNVGVSYYVSDDYLFQGNNYSPIGNYGIGFLACFMLSDTVSVVTKYYGESQINKIDFEKSSEYICLTFEEKPRSQGTEIVLDYDKFMSAFSGKESNVEEFIRQNFVDCSIPISLVICKEGSTTTKSINLKKIGSFYPESIRLDRYFDGIEVEAKFSYKGIQYLEFFSDISCDESLVYQEKTNALFKEEEIHPRKLLKDFIDDGSIKYLRVPIITPSEEDEFIKSYEVLDDFDEALDKINYEQANIIAEDSSLYNESQLIRYNYDYIVDFYSLSDFRSEVGHSQEAPTYTYLEKKKVIHGSGNKILPYDIEKYFRGKYSFQWKDSLYIKNVLISSAHIKIPFLAEGIELKGLVINAVGKKIVPNISRNNISEPQLQFLSYAIGRAIHLWICDEGGLQVENKQLMQGFLEKCYPDKNEYMK</sequence>
<comment type="similarity">
    <text evidence="1">Belongs to the heat shock protein 90 family.</text>
</comment>
<dbReference type="InterPro" id="IPR056471">
    <property type="entry name" value="HD-CE"/>
</dbReference>
<dbReference type="InterPro" id="IPR001404">
    <property type="entry name" value="Hsp90_fam"/>
</dbReference>
<dbReference type="GO" id="GO:0140662">
    <property type="term" value="F:ATP-dependent protein folding chaperone"/>
    <property type="evidence" value="ECO:0007669"/>
    <property type="project" value="InterPro"/>
</dbReference>
<keyword evidence="2" id="KW-0547">Nucleotide-binding</keyword>
<dbReference type="GO" id="GO:0051082">
    <property type="term" value="F:unfolded protein binding"/>
    <property type="evidence" value="ECO:0007669"/>
    <property type="project" value="InterPro"/>
</dbReference>
<dbReference type="GO" id="GO:0016887">
    <property type="term" value="F:ATP hydrolysis activity"/>
    <property type="evidence" value="ECO:0007669"/>
    <property type="project" value="InterPro"/>
</dbReference>
<keyword evidence="4" id="KW-0143">Chaperone</keyword>
<dbReference type="OrthoDB" id="1837345at2"/>
<keyword evidence="7" id="KW-1185">Reference proteome</keyword>
<dbReference type="EMBL" id="CP035281">
    <property type="protein sequence ID" value="QAT42431.1"/>
    <property type="molecule type" value="Genomic_DNA"/>
</dbReference>
<accession>A0A410PTY4</accession>
<name>A0A410PTY4_9FIRM</name>
<dbReference type="InterPro" id="IPR036890">
    <property type="entry name" value="HATPase_C_sf"/>
</dbReference>
<dbReference type="AlphaFoldDB" id="A0A410PTY4"/>
<dbReference type="Proteomes" id="UP000287601">
    <property type="component" value="Chromosome"/>
</dbReference>
<evidence type="ECO:0000256" key="3">
    <source>
        <dbReference type="ARBA" id="ARBA00022840"/>
    </source>
</evidence>
<dbReference type="PANTHER" id="PTHR11528">
    <property type="entry name" value="HEAT SHOCK PROTEIN 90 FAMILY MEMBER"/>
    <property type="match status" value="1"/>
</dbReference>
<dbReference type="Gene3D" id="3.30.565.10">
    <property type="entry name" value="Histidine kinase-like ATPase, C-terminal domain"/>
    <property type="match status" value="1"/>
</dbReference>
<evidence type="ECO:0000256" key="4">
    <source>
        <dbReference type="ARBA" id="ARBA00023186"/>
    </source>
</evidence>